<dbReference type="Proteomes" id="UP000652761">
    <property type="component" value="Unassembled WGS sequence"/>
</dbReference>
<evidence type="ECO:0000313" key="3">
    <source>
        <dbReference type="Proteomes" id="UP000652761"/>
    </source>
</evidence>
<feature type="non-terminal residue" evidence="2">
    <location>
        <position position="154"/>
    </location>
</feature>
<evidence type="ECO:0000256" key="1">
    <source>
        <dbReference type="SAM" id="MobiDB-lite"/>
    </source>
</evidence>
<organism evidence="2 3">
    <name type="scientific">Colocasia esculenta</name>
    <name type="common">Wild taro</name>
    <name type="synonym">Arum esculentum</name>
    <dbReference type="NCBI Taxonomy" id="4460"/>
    <lineage>
        <taxon>Eukaryota</taxon>
        <taxon>Viridiplantae</taxon>
        <taxon>Streptophyta</taxon>
        <taxon>Embryophyta</taxon>
        <taxon>Tracheophyta</taxon>
        <taxon>Spermatophyta</taxon>
        <taxon>Magnoliopsida</taxon>
        <taxon>Liliopsida</taxon>
        <taxon>Araceae</taxon>
        <taxon>Aroideae</taxon>
        <taxon>Colocasieae</taxon>
        <taxon>Colocasia</taxon>
    </lineage>
</organism>
<feature type="compositionally biased region" description="Pro residues" evidence="1">
    <location>
        <begin position="1"/>
        <end position="16"/>
    </location>
</feature>
<reference evidence="2" key="1">
    <citation type="submission" date="2017-07" db="EMBL/GenBank/DDBJ databases">
        <title>Taro Niue Genome Assembly and Annotation.</title>
        <authorList>
            <person name="Atibalentja N."/>
            <person name="Keating K."/>
            <person name="Fields C.J."/>
        </authorList>
    </citation>
    <scope>NUCLEOTIDE SEQUENCE</scope>
    <source>
        <strain evidence="2">Niue_2</strain>
        <tissue evidence="2">Leaf</tissue>
    </source>
</reference>
<accession>A0A843UGC1</accession>
<sequence length="154" mass="16465">LPCPRPRSAPPRPRPVPYGIALPLSLPPPESGAAPKEEAPTRALTSPSPLAPATLSQSMEGISLLQLLHYSGMVSTAAFSLGARTTRFADSALALRLGHNLNNLGNTHVEHKSAAVAHLLDLVETDGVQFGRGDECDLWKSMEFNSDSWFELDA</sequence>
<keyword evidence="3" id="KW-1185">Reference proteome</keyword>
<name>A0A843UGC1_COLES</name>
<feature type="region of interest" description="Disordered" evidence="1">
    <location>
        <begin position="1"/>
        <end position="48"/>
    </location>
</feature>
<gene>
    <name evidence="2" type="ORF">Taro_014976</name>
</gene>
<proteinExistence type="predicted"/>
<dbReference type="AlphaFoldDB" id="A0A843UGC1"/>
<comment type="caution">
    <text evidence="2">The sequence shown here is derived from an EMBL/GenBank/DDBJ whole genome shotgun (WGS) entry which is preliminary data.</text>
</comment>
<protein>
    <submittedName>
        <fullName evidence="2">Uncharacterized protein</fullName>
    </submittedName>
</protein>
<dbReference type="EMBL" id="NMUH01000635">
    <property type="protein sequence ID" value="MQL82505.1"/>
    <property type="molecule type" value="Genomic_DNA"/>
</dbReference>
<evidence type="ECO:0000313" key="2">
    <source>
        <dbReference type="EMBL" id="MQL82505.1"/>
    </source>
</evidence>